<dbReference type="Gene3D" id="2.60.40.1820">
    <property type="match status" value="2"/>
</dbReference>
<accession>R4YJA5</accession>
<evidence type="ECO:0000313" key="4">
    <source>
        <dbReference type="EMBL" id="CCK74291.1"/>
    </source>
</evidence>
<feature type="domain" description="Water stress and hypersensitive response" evidence="3">
    <location>
        <begin position="33"/>
        <end position="150"/>
    </location>
</feature>
<keyword evidence="2" id="KW-0732">Signal</keyword>
<dbReference type="AlphaFoldDB" id="R4YJA5"/>
<keyword evidence="5" id="KW-1185">Reference proteome</keyword>
<dbReference type="PANTHER" id="PTHR31459">
    <property type="match status" value="1"/>
</dbReference>
<feature type="signal peptide" evidence="2">
    <location>
        <begin position="1"/>
        <end position="20"/>
    </location>
</feature>
<gene>
    <name evidence="4" type="ORF">OLEAN_C01150</name>
</gene>
<feature type="chain" id="PRO_5004383132" description="Water stress and hypersensitive response domain-containing protein" evidence="2">
    <location>
        <begin position="21"/>
        <end position="286"/>
    </location>
</feature>
<dbReference type="Proteomes" id="UP000032749">
    <property type="component" value="Chromosome"/>
</dbReference>
<name>R4YJA5_OLEAN</name>
<dbReference type="SUPFAM" id="SSF117070">
    <property type="entry name" value="LEA14-like"/>
    <property type="match status" value="2"/>
</dbReference>
<evidence type="ECO:0000313" key="5">
    <source>
        <dbReference type="Proteomes" id="UP000032749"/>
    </source>
</evidence>
<dbReference type="PANTHER" id="PTHR31459:SF2">
    <property type="entry name" value="OS03G0843300 PROTEIN"/>
    <property type="match status" value="1"/>
</dbReference>
<proteinExistence type="inferred from homology"/>
<dbReference type="GO" id="GO:0009269">
    <property type="term" value="P:response to desiccation"/>
    <property type="evidence" value="ECO:0007669"/>
    <property type="project" value="InterPro"/>
</dbReference>
<dbReference type="HOGENOM" id="CLU_972658_0_0_6"/>
<dbReference type="InterPro" id="IPR013990">
    <property type="entry name" value="WHy-dom"/>
</dbReference>
<dbReference type="SMART" id="SM00769">
    <property type="entry name" value="WHy"/>
    <property type="match status" value="2"/>
</dbReference>
<reference evidence="4 5" key="1">
    <citation type="journal article" date="2013" name="Nat. Commun.">
        <title>Genome sequence and functional genomic analysis of the oil-degrading bacterium Oleispira antarctica.</title>
        <authorList>
            <person name="Kube M."/>
            <person name="Chernikova T.N."/>
            <person name="Al-Ramahi Y."/>
            <person name="Beloqui A."/>
            <person name="Lopez-Cortez N."/>
            <person name="Guazzaroni M.E."/>
            <person name="Heipieper H.J."/>
            <person name="Klages S."/>
            <person name="Kotsyurbenko O.R."/>
            <person name="Langer I."/>
            <person name="Nechitaylo T.Y."/>
            <person name="Lunsdorf H."/>
            <person name="Fernandez M."/>
            <person name="Juarez S."/>
            <person name="Ciordia S."/>
            <person name="Singer A."/>
            <person name="Kagan O."/>
            <person name="Egorova O."/>
            <person name="Petit P.A."/>
            <person name="Stogios P."/>
            <person name="Kim Y."/>
            <person name="Tchigvintsev A."/>
            <person name="Flick R."/>
            <person name="Denaro R."/>
            <person name="Genovese M."/>
            <person name="Albar J.P."/>
            <person name="Reva O.N."/>
            <person name="Martinez-Gomariz M."/>
            <person name="Tran H."/>
            <person name="Ferrer M."/>
            <person name="Savchenko A."/>
            <person name="Yakunin A.F."/>
            <person name="Yakimov M.M."/>
            <person name="Golyshina O.V."/>
            <person name="Reinhardt R."/>
            <person name="Golyshin P.N."/>
        </authorList>
    </citation>
    <scope>NUCLEOTIDE SEQUENCE [LARGE SCALE GENOMIC DNA]</scope>
</reference>
<dbReference type="EMBL" id="FO203512">
    <property type="protein sequence ID" value="CCK74291.1"/>
    <property type="molecule type" value="Genomic_DNA"/>
</dbReference>
<dbReference type="KEGG" id="oai:OLEAN_C01150"/>
<comment type="similarity">
    <text evidence="1">Belongs to the LEA type 2 family.</text>
</comment>
<protein>
    <recommendedName>
        <fullName evidence="3">Water stress and hypersensitive response domain-containing protein</fullName>
    </recommendedName>
</protein>
<organism evidence="4 5">
    <name type="scientific">Oleispira antarctica RB-8</name>
    <dbReference type="NCBI Taxonomy" id="698738"/>
    <lineage>
        <taxon>Bacteria</taxon>
        <taxon>Pseudomonadati</taxon>
        <taxon>Pseudomonadota</taxon>
        <taxon>Gammaproteobacteria</taxon>
        <taxon>Oceanospirillales</taxon>
        <taxon>Oceanospirillaceae</taxon>
        <taxon>Oleispira</taxon>
    </lineage>
</organism>
<sequence>MFKKIMLLVLVITVSACSTLKNLMKDNIKKPEITYAYVSIGELTRDKIELKTTFSIANKNSFTIPIDNISYEFSVNQKTMVNGETDRVGDLPANESKDVTLGIDLTQDTLASIKDVLFKEEKIEYVIKGEVEVMGFTFPFEKASTIFKPAVSLEKLEIQKASFKKIDMVINLKVNNKNDFSLPLDMLSYSVSSGDNQLVAGNLKDQTIKQGTNQIQIPLSINPSQLFSSVYSLLKNPELPLSFDFSSGVFSGSVQKTLNLESLMGSSNNDESPNKNIGDMLQGFFN</sequence>
<evidence type="ECO:0000256" key="2">
    <source>
        <dbReference type="SAM" id="SignalP"/>
    </source>
</evidence>
<evidence type="ECO:0000256" key="1">
    <source>
        <dbReference type="ARBA" id="ARBA00005960"/>
    </source>
</evidence>
<dbReference type="Pfam" id="PF03168">
    <property type="entry name" value="LEA_2"/>
    <property type="match status" value="2"/>
</dbReference>
<feature type="domain" description="Water stress and hypersensitive response" evidence="3">
    <location>
        <begin position="151"/>
        <end position="263"/>
    </location>
</feature>
<dbReference type="STRING" id="698738.OLEAN_C01150"/>
<dbReference type="PROSITE" id="PS51257">
    <property type="entry name" value="PROKAR_LIPOPROTEIN"/>
    <property type="match status" value="1"/>
</dbReference>
<dbReference type="InterPro" id="IPR004864">
    <property type="entry name" value="LEA_2"/>
</dbReference>
<dbReference type="OrthoDB" id="6213455at2"/>
<dbReference type="InterPro" id="IPR045043">
    <property type="entry name" value="Lea14-like"/>
</dbReference>
<evidence type="ECO:0000259" key="3">
    <source>
        <dbReference type="SMART" id="SM00769"/>
    </source>
</evidence>